<dbReference type="Gene3D" id="2.70.150.10">
    <property type="entry name" value="Calcium-transporting ATPase, cytoplasmic transduction domain A"/>
    <property type="match status" value="1"/>
</dbReference>
<feature type="transmembrane region" description="Helical" evidence="12">
    <location>
        <begin position="357"/>
        <end position="379"/>
    </location>
</feature>
<dbReference type="GO" id="GO:0005886">
    <property type="term" value="C:plasma membrane"/>
    <property type="evidence" value="ECO:0007669"/>
    <property type="project" value="UniProtKB-SubCell"/>
</dbReference>
<evidence type="ECO:0000256" key="4">
    <source>
        <dbReference type="ARBA" id="ARBA00022723"/>
    </source>
</evidence>
<dbReference type="SFLD" id="SFLDG00002">
    <property type="entry name" value="C1.7:_P-type_atpase_like"/>
    <property type="match status" value="1"/>
</dbReference>
<keyword evidence="3 12" id="KW-0812">Transmembrane</keyword>
<comment type="similarity">
    <text evidence="2 12">Belongs to the cation transport ATPase (P-type) (TC 3.A.3) family. Type IB subfamily.</text>
</comment>
<dbReference type="GO" id="GO:0046872">
    <property type="term" value="F:metal ion binding"/>
    <property type="evidence" value="ECO:0007669"/>
    <property type="project" value="UniProtKB-KW"/>
</dbReference>
<dbReference type="SUPFAM" id="SSF81653">
    <property type="entry name" value="Calcium ATPase, transduction domain A"/>
    <property type="match status" value="1"/>
</dbReference>
<evidence type="ECO:0000256" key="13">
    <source>
        <dbReference type="SAM" id="MobiDB-lite"/>
    </source>
</evidence>
<dbReference type="NCBIfam" id="TIGR01525">
    <property type="entry name" value="ATPase-IB_hvy"/>
    <property type="match status" value="1"/>
</dbReference>
<dbReference type="InterPro" id="IPR023214">
    <property type="entry name" value="HAD_sf"/>
</dbReference>
<dbReference type="PRINTS" id="PR00941">
    <property type="entry name" value="CDATPASE"/>
</dbReference>
<dbReference type="Proteomes" id="UP000255008">
    <property type="component" value="Unassembled WGS sequence"/>
</dbReference>
<feature type="transmembrane region" description="Helical" evidence="12">
    <location>
        <begin position="725"/>
        <end position="743"/>
    </location>
</feature>
<feature type="compositionally biased region" description="Basic and acidic residues" evidence="13">
    <location>
        <begin position="113"/>
        <end position="124"/>
    </location>
</feature>
<dbReference type="GO" id="GO:0016887">
    <property type="term" value="F:ATP hydrolysis activity"/>
    <property type="evidence" value="ECO:0007669"/>
    <property type="project" value="InterPro"/>
</dbReference>
<dbReference type="NCBIfam" id="TIGR01511">
    <property type="entry name" value="ATPase-IB1_Cu"/>
    <property type="match status" value="1"/>
</dbReference>
<dbReference type="PROSITE" id="PS00154">
    <property type="entry name" value="ATPASE_E1_E2"/>
    <property type="match status" value="1"/>
</dbReference>
<dbReference type="CDD" id="cd00371">
    <property type="entry name" value="HMA"/>
    <property type="match status" value="1"/>
</dbReference>
<evidence type="ECO:0000256" key="7">
    <source>
        <dbReference type="ARBA" id="ARBA00022967"/>
    </source>
</evidence>
<evidence type="ECO:0000256" key="12">
    <source>
        <dbReference type="RuleBase" id="RU362081"/>
    </source>
</evidence>
<evidence type="ECO:0000256" key="10">
    <source>
        <dbReference type="ARBA" id="ARBA00039097"/>
    </source>
</evidence>
<comment type="subcellular location">
    <subcellularLocation>
        <location evidence="12">Cell membrane</location>
    </subcellularLocation>
    <subcellularLocation>
        <location evidence="1">Membrane</location>
        <topology evidence="1">Multi-pass membrane protein</topology>
    </subcellularLocation>
</comment>
<dbReference type="Gene3D" id="3.40.50.1000">
    <property type="entry name" value="HAD superfamily/HAD-like"/>
    <property type="match status" value="1"/>
</dbReference>
<dbReference type="PROSITE" id="PS50846">
    <property type="entry name" value="HMA_2"/>
    <property type="match status" value="1"/>
</dbReference>
<dbReference type="InterPro" id="IPR044492">
    <property type="entry name" value="P_typ_ATPase_HD_dom"/>
</dbReference>
<dbReference type="Gene3D" id="3.40.1110.10">
    <property type="entry name" value="Calcium-transporting ATPase, cytoplasmic domain N"/>
    <property type="match status" value="1"/>
</dbReference>
<dbReference type="InterPro" id="IPR059000">
    <property type="entry name" value="ATPase_P-type_domA"/>
</dbReference>
<comment type="caution">
    <text evidence="15">The sequence shown here is derived from an EMBL/GenBank/DDBJ whole genome shotgun (WGS) entry which is preliminary data.</text>
</comment>
<evidence type="ECO:0000256" key="5">
    <source>
        <dbReference type="ARBA" id="ARBA00022741"/>
    </source>
</evidence>
<dbReference type="GO" id="GO:0005524">
    <property type="term" value="F:ATP binding"/>
    <property type="evidence" value="ECO:0007669"/>
    <property type="project" value="UniProtKB-UniRule"/>
</dbReference>
<dbReference type="InterPro" id="IPR001757">
    <property type="entry name" value="P_typ_ATPase"/>
</dbReference>
<dbReference type="SFLD" id="SFLDS00003">
    <property type="entry name" value="Haloacid_Dehalogenase"/>
    <property type="match status" value="1"/>
</dbReference>
<feature type="region of interest" description="Disordered" evidence="13">
    <location>
        <begin position="105"/>
        <end position="124"/>
    </location>
</feature>
<dbReference type="Pfam" id="PF00122">
    <property type="entry name" value="E1-E2_ATPase"/>
    <property type="match status" value="1"/>
</dbReference>
<accession>A0AAJ4ZIT6</accession>
<keyword evidence="6 12" id="KW-0067">ATP-binding</keyword>
<evidence type="ECO:0000313" key="15">
    <source>
        <dbReference type="EMBL" id="SUD95884.1"/>
    </source>
</evidence>
<dbReference type="FunFam" id="2.70.150.10:FF:000002">
    <property type="entry name" value="Copper-transporting ATPase 1, putative"/>
    <property type="match status" value="1"/>
</dbReference>
<comment type="catalytic activity">
    <reaction evidence="11">
        <text>Zn(2+)(in) + ATP + H2O = Zn(2+)(out) + ADP + phosphate + H(+)</text>
        <dbReference type="Rhea" id="RHEA:20621"/>
        <dbReference type="ChEBI" id="CHEBI:15377"/>
        <dbReference type="ChEBI" id="CHEBI:15378"/>
        <dbReference type="ChEBI" id="CHEBI:29105"/>
        <dbReference type="ChEBI" id="CHEBI:30616"/>
        <dbReference type="ChEBI" id="CHEBI:43474"/>
        <dbReference type="ChEBI" id="CHEBI:456216"/>
        <dbReference type="EC" id="7.2.2.12"/>
    </reaction>
</comment>
<organism evidence="15 16">
    <name type="scientific">Ralstonia mannitolilytica</name>
    <dbReference type="NCBI Taxonomy" id="105219"/>
    <lineage>
        <taxon>Bacteria</taxon>
        <taxon>Pseudomonadati</taxon>
        <taxon>Pseudomonadota</taxon>
        <taxon>Betaproteobacteria</taxon>
        <taxon>Burkholderiales</taxon>
        <taxon>Burkholderiaceae</taxon>
        <taxon>Ralstonia</taxon>
    </lineage>
</organism>
<keyword evidence="15" id="KW-0378">Hydrolase</keyword>
<dbReference type="InterPro" id="IPR051014">
    <property type="entry name" value="Cation_Transport_ATPase_IB"/>
</dbReference>
<sequence length="764" mass="79917">MNQNTKLDEISATSESRGCAKHCSPAAVQTHAPVIDDTPTGATVFRISSMDCASEESEIRRALEPITGIRGLSFQLDARTLAIDAPADLVLQALEVIRRAGFDPQPIQPLGDEPSHSENDGHEHNFSSGIGRMVGALVLAVLAESVSYFAPDALPWKVLGMAVAAIAIGLAGLDTYKKGWFALRNGKLNINALMTVAVTGAFLLGQWPEAAMVMALYAIAELIEAKAVDRARNAIKGLLALAPDTAEVQQQAGWQTMPVKSVELGAIVRIKPGERVPLDGVVTAGNSTINQAPVTGESIPVDKAVGDAVFAGTINETGALEFKVTAAANNSTLARIIHAVEQAQGTRAPTQRFVDRFAGVYTPVVFALALAVVVLMPLLTSVTWMEAAYKALVLLVIACPCALVISTPVTVVSGLAAAAKKGILIKGGVHLETARKLKAIALDKTGTITEGKPKLVEWLLVDPSANKIEVERIALSLAANSDHPVSKAIAAGLVAQNTEQAVSVEGFAALVGRGVQGAIQGQDYVMGNHRLIEERGQCSPNLEAVLKTHEEAGRTVTLLASTAGVLALFAVADTIKDSSKGAITELKDLGVTPVMLTGDNVATAKALALQAGIDDARGNLLPEDKLTAIKDMQQRYGATGMSGDGINDAPALAQADIGFAMGGMGTDIAMEAADVVIMNDDLRRIASTIRLSRDTHAVLWQNIALALGIKAVFLVLAIFGTATMWMAVFADMGASLLVVFNGLRLLRTNSLLSGAESGPSAKTL</sequence>
<dbReference type="RefSeq" id="WP_115044267.1">
    <property type="nucleotide sequence ID" value="NZ_UGVB01000001.1"/>
</dbReference>
<keyword evidence="4 12" id="KW-0479">Metal-binding</keyword>
<keyword evidence="12" id="KW-1003">Cell membrane</keyword>
<gene>
    <name evidence="15" type="primary">cadA_1</name>
    <name evidence="15" type="ORF">NCTC10894_00214</name>
</gene>
<protein>
    <recommendedName>
        <fullName evidence="10">P-type Zn(2+) transporter</fullName>
        <ecNumber evidence="10">7.2.2.12</ecNumber>
    </recommendedName>
</protein>
<dbReference type="GO" id="GO:0016463">
    <property type="term" value="F:P-type zinc transporter activity"/>
    <property type="evidence" value="ECO:0007669"/>
    <property type="project" value="UniProtKB-EC"/>
</dbReference>
<dbReference type="InterPro" id="IPR036412">
    <property type="entry name" value="HAD-like_sf"/>
</dbReference>
<keyword evidence="7" id="KW-1278">Translocase</keyword>
<dbReference type="InterPro" id="IPR036163">
    <property type="entry name" value="HMA_dom_sf"/>
</dbReference>
<evidence type="ECO:0000259" key="14">
    <source>
        <dbReference type="PROSITE" id="PS50846"/>
    </source>
</evidence>
<dbReference type="EC" id="7.2.2.12" evidence="10"/>
<dbReference type="SUPFAM" id="SSF56784">
    <property type="entry name" value="HAD-like"/>
    <property type="match status" value="1"/>
</dbReference>
<feature type="transmembrane region" description="Helical" evidence="12">
    <location>
        <begin position="391"/>
        <end position="418"/>
    </location>
</feature>
<keyword evidence="5 12" id="KW-0547">Nucleotide-binding</keyword>
<dbReference type="NCBIfam" id="TIGR01494">
    <property type="entry name" value="ATPase_P-type"/>
    <property type="match status" value="1"/>
</dbReference>
<dbReference type="EMBL" id="UGVE01000001">
    <property type="protein sequence ID" value="SUD95884.1"/>
    <property type="molecule type" value="Genomic_DNA"/>
</dbReference>
<evidence type="ECO:0000256" key="9">
    <source>
        <dbReference type="ARBA" id="ARBA00023136"/>
    </source>
</evidence>
<dbReference type="InterPro" id="IPR008250">
    <property type="entry name" value="ATPase_P-typ_transduc_dom_A_sf"/>
</dbReference>
<dbReference type="InterPro" id="IPR023298">
    <property type="entry name" value="ATPase_P-typ_TM_dom_sf"/>
</dbReference>
<dbReference type="Pfam" id="PF00702">
    <property type="entry name" value="Hydrolase"/>
    <property type="match status" value="1"/>
</dbReference>
<feature type="transmembrane region" description="Helical" evidence="12">
    <location>
        <begin position="697"/>
        <end position="719"/>
    </location>
</feature>
<keyword evidence="9 12" id="KW-0472">Membrane</keyword>
<dbReference type="SUPFAM" id="SSF81665">
    <property type="entry name" value="Calcium ATPase, transmembrane domain M"/>
    <property type="match status" value="1"/>
</dbReference>
<evidence type="ECO:0000256" key="11">
    <source>
        <dbReference type="ARBA" id="ARBA00047308"/>
    </source>
</evidence>
<dbReference type="InterPro" id="IPR006121">
    <property type="entry name" value="HMA_dom"/>
</dbReference>
<feature type="transmembrane region" description="Helical" evidence="12">
    <location>
        <begin position="156"/>
        <end position="176"/>
    </location>
</feature>
<reference evidence="15 16" key="1">
    <citation type="submission" date="2018-06" db="EMBL/GenBank/DDBJ databases">
        <authorList>
            <consortium name="Pathogen Informatics"/>
            <person name="Doyle S."/>
        </authorList>
    </citation>
    <scope>NUCLEOTIDE SEQUENCE [LARGE SCALE GENOMIC DNA]</scope>
    <source>
        <strain evidence="15 16">NCTC10894</strain>
    </source>
</reference>
<dbReference type="PRINTS" id="PR00119">
    <property type="entry name" value="CATATPASE"/>
</dbReference>
<dbReference type="InterPro" id="IPR023299">
    <property type="entry name" value="ATPase_P-typ_cyto_dom_N"/>
</dbReference>
<dbReference type="SUPFAM" id="SSF55008">
    <property type="entry name" value="HMA, heavy metal-associated domain"/>
    <property type="match status" value="1"/>
</dbReference>
<name>A0AAJ4ZIT6_9RALS</name>
<dbReference type="InterPro" id="IPR027256">
    <property type="entry name" value="P-typ_ATPase_IB"/>
</dbReference>
<dbReference type="Pfam" id="PF00403">
    <property type="entry name" value="HMA"/>
    <property type="match status" value="1"/>
</dbReference>
<dbReference type="Gene3D" id="3.30.70.100">
    <property type="match status" value="1"/>
</dbReference>
<dbReference type="InterPro" id="IPR018303">
    <property type="entry name" value="ATPase_P-typ_P_site"/>
</dbReference>
<dbReference type="GO" id="GO:0015086">
    <property type="term" value="F:cadmium ion transmembrane transporter activity"/>
    <property type="evidence" value="ECO:0007669"/>
    <property type="project" value="TreeGrafter"/>
</dbReference>
<proteinExistence type="inferred from homology"/>
<evidence type="ECO:0000313" key="16">
    <source>
        <dbReference type="Proteomes" id="UP000255008"/>
    </source>
</evidence>
<dbReference type="PANTHER" id="PTHR48085:SF5">
    <property type="entry name" value="CADMIUM_ZINC-TRANSPORTING ATPASE HMA4-RELATED"/>
    <property type="match status" value="1"/>
</dbReference>
<dbReference type="AlphaFoldDB" id="A0AAJ4ZIT6"/>
<evidence type="ECO:0000256" key="6">
    <source>
        <dbReference type="ARBA" id="ARBA00022840"/>
    </source>
</evidence>
<evidence type="ECO:0000256" key="2">
    <source>
        <dbReference type="ARBA" id="ARBA00006024"/>
    </source>
</evidence>
<feature type="transmembrane region" description="Helical" evidence="12">
    <location>
        <begin position="188"/>
        <end position="204"/>
    </location>
</feature>
<dbReference type="PANTHER" id="PTHR48085">
    <property type="entry name" value="CADMIUM/ZINC-TRANSPORTING ATPASE HMA2-RELATED"/>
    <property type="match status" value="1"/>
</dbReference>
<keyword evidence="8 12" id="KW-1133">Transmembrane helix</keyword>
<evidence type="ECO:0000256" key="8">
    <source>
        <dbReference type="ARBA" id="ARBA00022989"/>
    </source>
</evidence>
<evidence type="ECO:0000256" key="3">
    <source>
        <dbReference type="ARBA" id="ARBA00022692"/>
    </source>
</evidence>
<feature type="domain" description="HMA" evidence="14">
    <location>
        <begin position="41"/>
        <end position="105"/>
    </location>
</feature>
<evidence type="ECO:0000256" key="1">
    <source>
        <dbReference type="ARBA" id="ARBA00004141"/>
    </source>
</evidence>
<dbReference type="SFLD" id="SFLDF00027">
    <property type="entry name" value="p-type_atpase"/>
    <property type="match status" value="1"/>
</dbReference>